<evidence type="ECO:0000256" key="4">
    <source>
        <dbReference type="ARBA" id="ARBA00011534"/>
    </source>
</evidence>
<evidence type="ECO:0000256" key="7">
    <source>
        <dbReference type="ARBA" id="ARBA00022694"/>
    </source>
</evidence>
<evidence type="ECO:0000256" key="14">
    <source>
        <dbReference type="SAM" id="MobiDB-lite"/>
    </source>
</evidence>
<evidence type="ECO:0000256" key="13">
    <source>
        <dbReference type="ARBA" id="ARBA00025393"/>
    </source>
</evidence>
<keyword evidence="12" id="KW-0539">Nucleus</keyword>
<evidence type="ECO:0000313" key="15">
    <source>
        <dbReference type="EMBL" id="CDF88054.1"/>
    </source>
</evidence>
<dbReference type="Pfam" id="PF08738">
    <property type="entry name" value="Gon7"/>
    <property type="match status" value="1"/>
</dbReference>
<evidence type="ECO:0000256" key="11">
    <source>
        <dbReference type="ARBA" id="ARBA00023163"/>
    </source>
</evidence>
<evidence type="ECO:0000313" key="16">
    <source>
        <dbReference type="Proteomes" id="UP000019375"/>
    </source>
</evidence>
<evidence type="ECO:0000256" key="1">
    <source>
        <dbReference type="ARBA" id="ARBA00004123"/>
    </source>
</evidence>
<feature type="region of interest" description="Disordered" evidence="14">
    <location>
        <begin position="84"/>
        <end position="115"/>
    </location>
</feature>
<feature type="region of interest" description="Disordered" evidence="14">
    <location>
        <begin position="20"/>
        <end position="64"/>
    </location>
</feature>
<evidence type="ECO:0000256" key="9">
    <source>
        <dbReference type="ARBA" id="ARBA00023015"/>
    </source>
</evidence>
<keyword evidence="6" id="KW-0158">Chromosome</keyword>
<evidence type="ECO:0000256" key="6">
    <source>
        <dbReference type="ARBA" id="ARBA00022454"/>
    </source>
</evidence>
<dbReference type="Proteomes" id="UP000019375">
    <property type="component" value="Unassembled WGS sequence"/>
</dbReference>
<reference evidence="16" key="1">
    <citation type="journal article" date="2013" name="Genome Announc.">
        <title>Genome sequence of the food spoilage yeast Zygosaccharomyces bailii CLIB 213(T).</title>
        <authorList>
            <person name="Galeote V."/>
            <person name="Bigey F."/>
            <person name="Devillers H."/>
            <person name="Neuveglise C."/>
            <person name="Dequin S."/>
        </authorList>
    </citation>
    <scope>NUCLEOTIDE SEQUENCE [LARGE SCALE GENOMIC DNA]</scope>
    <source>
        <strain evidence="16">CLIB 213 / ATCC 58445 / CBS 680 / CCRC 21525 / NBRC 1098 / NCYC 1416 / NRRL Y-2227</strain>
    </source>
</reference>
<feature type="compositionally biased region" description="Polar residues" evidence="14">
    <location>
        <begin position="26"/>
        <end position="37"/>
    </location>
</feature>
<name>A0A8J2X5W3_ZYGB2</name>
<comment type="function">
    <text evidence="13">Component of the EKC/KEOPS complex that is required for the formation of a threonylcarbamoyl group on adenosine at position 37 (t(6)A37) in tRNAs that read codons beginning with adenine. The complex is probably involved in the transfer of the threonylcarbamoyl moiety of threonylcarbamoyl-AMP (TC-AMP) to the N6 group of A37. GON7 likely plays a supporting role to the catalytic subunit KAE1 in the complex. The EKC/KEOPS complex also promotes both telomere uncapping and telomere elongation. The complex is required for efficient recruitment of transcriptional coactivators.</text>
</comment>
<evidence type="ECO:0000256" key="10">
    <source>
        <dbReference type="ARBA" id="ARBA00023159"/>
    </source>
</evidence>
<evidence type="ECO:0000256" key="2">
    <source>
        <dbReference type="ARBA" id="ARBA00004574"/>
    </source>
</evidence>
<dbReference type="EMBL" id="HG316455">
    <property type="protein sequence ID" value="CDF88054.1"/>
    <property type="molecule type" value="Genomic_DNA"/>
</dbReference>
<sequence length="115" mass="12653">MSSLPFASYSAPDVQKSFTVDAANPRYQSTDGSTTGPSPHVLNAGQIDRDKPAPPRTNPDGQMTALGSLRAHLTGLQDDINHFLTDRMEQAKRKRARVQSEEQNNSVDHNEATKY</sequence>
<evidence type="ECO:0000256" key="5">
    <source>
        <dbReference type="ARBA" id="ARBA00019746"/>
    </source>
</evidence>
<keyword evidence="7" id="KW-0819">tRNA processing</keyword>
<keyword evidence="11" id="KW-0804">Transcription</keyword>
<gene>
    <name evidence="15" type="ORF">BN860_01244g</name>
</gene>
<dbReference type="AlphaFoldDB" id="A0A8J2X5W3"/>
<protein>
    <recommendedName>
        <fullName evidence="5">EKC/KEOPS complex subunit GON7</fullName>
    </recommendedName>
</protein>
<evidence type="ECO:0000256" key="8">
    <source>
        <dbReference type="ARBA" id="ARBA00022895"/>
    </source>
</evidence>
<evidence type="ECO:0000256" key="3">
    <source>
        <dbReference type="ARBA" id="ARBA00008529"/>
    </source>
</evidence>
<dbReference type="GO" id="GO:0005634">
    <property type="term" value="C:nucleus"/>
    <property type="evidence" value="ECO:0007669"/>
    <property type="project" value="UniProtKB-SubCell"/>
</dbReference>
<evidence type="ECO:0000256" key="12">
    <source>
        <dbReference type="ARBA" id="ARBA00023242"/>
    </source>
</evidence>
<accession>A0A8J2X5W3</accession>
<comment type="subunit">
    <text evidence="4">Component of the EKC/KEOPS complex composed of at least BUD32, CGI121, GON7, KAE1 and PCC1; the whole complex dimerizes.</text>
</comment>
<dbReference type="GO" id="GO:0008033">
    <property type="term" value="P:tRNA processing"/>
    <property type="evidence" value="ECO:0007669"/>
    <property type="project" value="UniProtKB-KW"/>
</dbReference>
<organism evidence="15 16">
    <name type="scientific">Zygosaccharomyces bailii (strain CLIB 213 / ATCC 58445 / CBS 680 / BCRC 21525 / NBRC 1098 / NCYC 1416 / NRRL Y-2227)</name>
    <dbReference type="NCBI Taxonomy" id="1333698"/>
    <lineage>
        <taxon>Eukaryota</taxon>
        <taxon>Fungi</taxon>
        <taxon>Dikarya</taxon>
        <taxon>Ascomycota</taxon>
        <taxon>Saccharomycotina</taxon>
        <taxon>Saccharomycetes</taxon>
        <taxon>Saccharomycetales</taxon>
        <taxon>Saccharomycetaceae</taxon>
        <taxon>Zygosaccharomyces</taxon>
    </lineage>
</organism>
<dbReference type="OrthoDB" id="2288868at2759"/>
<keyword evidence="9" id="KW-0805">Transcription regulation</keyword>
<dbReference type="GO" id="GO:0000781">
    <property type="term" value="C:chromosome, telomeric region"/>
    <property type="evidence" value="ECO:0007669"/>
    <property type="project" value="UniProtKB-SubCell"/>
</dbReference>
<keyword evidence="10" id="KW-0010">Activator</keyword>
<comment type="similarity">
    <text evidence="3">Belongs to the GON7 family.</text>
</comment>
<keyword evidence="16" id="KW-1185">Reference proteome</keyword>
<keyword evidence="8" id="KW-0779">Telomere</keyword>
<comment type="subcellular location">
    <subcellularLocation>
        <location evidence="2">Chromosome</location>
        <location evidence="2">Telomere</location>
    </subcellularLocation>
    <subcellularLocation>
        <location evidence="1">Nucleus</location>
    </subcellularLocation>
</comment>
<proteinExistence type="inferred from homology"/>
<dbReference type="InterPro" id="IPR014849">
    <property type="entry name" value="EKC/KEOPS_Gon7"/>
</dbReference>